<evidence type="ECO:0000313" key="13">
    <source>
        <dbReference type="EMBL" id="KEY91156.1"/>
    </source>
</evidence>
<dbReference type="GO" id="GO:0005886">
    <property type="term" value="C:plasma membrane"/>
    <property type="evidence" value="ECO:0007669"/>
    <property type="project" value="UniProtKB-SubCell"/>
</dbReference>
<keyword evidence="8 10" id="KW-0472">Membrane</keyword>
<evidence type="ECO:0000256" key="1">
    <source>
        <dbReference type="ARBA" id="ARBA00004429"/>
    </source>
</evidence>
<feature type="transmembrane region" description="Helical" evidence="10">
    <location>
        <begin position="250"/>
        <end position="267"/>
    </location>
</feature>
<proteinExistence type="inferred from homology"/>
<evidence type="ECO:0000256" key="7">
    <source>
        <dbReference type="ARBA" id="ARBA00022989"/>
    </source>
</evidence>
<dbReference type="InterPro" id="IPR003567">
    <property type="entry name" value="Cyt_c_biogenesis"/>
</dbReference>
<evidence type="ECO:0000259" key="12">
    <source>
        <dbReference type="Pfam" id="PF16327"/>
    </source>
</evidence>
<dbReference type="eggNOG" id="COG1138">
    <property type="taxonomic scope" value="Bacteria"/>
</dbReference>
<feature type="transmembrane region" description="Helical" evidence="10">
    <location>
        <begin position="210"/>
        <end position="230"/>
    </location>
</feature>
<feature type="transmembrane region" description="Helical" evidence="10">
    <location>
        <begin position="176"/>
        <end position="198"/>
    </location>
</feature>
<dbReference type="InterPro" id="IPR002541">
    <property type="entry name" value="Cyt_c_assembly"/>
</dbReference>
<feature type="transmembrane region" description="Helical" evidence="10">
    <location>
        <begin position="353"/>
        <end position="374"/>
    </location>
</feature>
<feature type="transmembrane region" description="Helical" evidence="10">
    <location>
        <begin position="125"/>
        <end position="144"/>
    </location>
</feature>
<organism evidence="13 14">
    <name type="scientific">Candidatus Photodesmus blepharonis</name>
    <dbReference type="NCBI Taxonomy" id="1179155"/>
    <lineage>
        <taxon>Bacteria</taxon>
        <taxon>Pseudomonadati</taxon>
        <taxon>Pseudomonadota</taxon>
        <taxon>Gammaproteobacteria</taxon>
        <taxon>Vibrionales</taxon>
        <taxon>Vibrionaceae</taxon>
        <taxon>Candidatus Photodesmus</taxon>
    </lineage>
</organism>
<comment type="subcellular location">
    <subcellularLocation>
        <location evidence="1">Cell inner membrane</location>
        <topology evidence="1">Multi-pass membrane protein</topology>
    </subcellularLocation>
</comment>
<dbReference type="Proteomes" id="UP000053784">
    <property type="component" value="Unassembled WGS sequence"/>
</dbReference>
<feature type="transmembrane region" description="Helical" evidence="10">
    <location>
        <begin position="314"/>
        <end position="332"/>
    </location>
</feature>
<comment type="caution">
    <text evidence="13">The sequence shown here is derived from an EMBL/GenBank/DDBJ whole genome shotgun (WGS) entry which is preliminary data.</text>
</comment>
<evidence type="ECO:0000256" key="8">
    <source>
        <dbReference type="ARBA" id="ARBA00023136"/>
    </source>
</evidence>
<feature type="domain" description="Cytochrome c-type biogenesis protein CcmF C-terminal" evidence="12">
    <location>
        <begin position="316"/>
        <end position="638"/>
    </location>
</feature>
<keyword evidence="14" id="KW-1185">Reference proteome</keyword>
<evidence type="ECO:0000256" key="3">
    <source>
        <dbReference type="ARBA" id="ARBA00022475"/>
    </source>
</evidence>
<feature type="transmembrane region" description="Helical" evidence="10">
    <location>
        <begin position="96"/>
        <end position="113"/>
    </location>
</feature>
<dbReference type="NCBIfam" id="TIGR00353">
    <property type="entry name" value="nrfE"/>
    <property type="match status" value="1"/>
</dbReference>
<feature type="transmembrane region" description="Helical" evidence="10">
    <location>
        <begin position="491"/>
        <end position="511"/>
    </location>
</feature>
<accession>A0A084CMX7</accession>
<dbReference type="GO" id="GO:0020037">
    <property type="term" value="F:heme binding"/>
    <property type="evidence" value="ECO:0007669"/>
    <property type="project" value="InterPro"/>
</dbReference>
<dbReference type="PRINTS" id="PR01411">
    <property type="entry name" value="CCMFBIOGNSIS"/>
</dbReference>
<dbReference type="Pfam" id="PF01578">
    <property type="entry name" value="Cytochrom_C_asm"/>
    <property type="match status" value="1"/>
</dbReference>
<dbReference type="Pfam" id="PF16327">
    <property type="entry name" value="CcmF_C"/>
    <property type="match status" value="1"/>
</dbReference>
<feature type="transmembrane region" description="Helical" evidence="10">
    <location>
        <begin position="274"/>
        <end position="294"/>
    </location>
</feature>
<evidence type="ECO:0000256" key="4">
    <source>
        <dbReference type="ARBA" id="ARBA00022519"/>
    </source>
</evidence>
<protein>
    <submittedName>
        <fullName evidence="13">Cytochrome c-type biogenesis protein F</fullName>
    </submittedName>
</protein>
<feature type="domain" description="Cytochrome c assembly protein" evidence="11">
    <location>
        <begin position="89"/>
        <end position="296"/>
    </location>
</feature>
<dbReference type="PANTHER" id="PTHR43653:SF1">
    <property type="entry name" value="CYTOCHROME C-TYPE BIOGENESIS PROTEIN CCMF"/>
    <property type="match status" value="1"/>
</dbReference>
<dbReference type="InterPro" id="IPR003568">
    <property type="entry name" value="Cyt_c_biogenesis_CcmF"/>
</dbReference>
<comment type="function">
    <text evidence="9">Required for the biogenesis of c-type cytochromes. Possible subunit of a heme lyase.</text>
</comment>
<evidence type="ECO:0000256" key="10">
    <source>
        <dbReference type="SAM" id="Phobius"/>
    </source>
</evidence>
<dbReference type="RefSeq" id="WP_034414584.1">
    <property type="nucleotide sequence ID" value="NZ_JGVK01000027.1"/>
</dbReference>
<dbReference type="GO" id="GO:0015232">
    <property type="term" value="F:heme transmembrane transporter activity"/>
    <property type="evidence" value="ECO:0007669"/>
    <property type="project" value="InterPro"/>
</dbReference>
<feature type="transmembrane region" description="Helical" evidence="10">
    <location>
        <begin position="41"/>
        <end position="62"/>
    </location>
</feature>
<keyword evidence="3" id="KW-1003">Cell membrane</keyword>
<dbReference type="OrthoDB" id="9761451at2"/>
<keyword evidence="5 10" id="KW-0812">Transmembrane</keyword>
<evidence type="ECO:0000313" key="14">
    <source>
        <dbReference type="Proteomes" id="UP000053784"/>
    </source>
</evidence>
<sequence>MTAEIGHFSLILSLSMAILLSVLPLIGLSRGNVILIDSAKPLSFGTFCLILVSFVTLLWAFYTHDFTLSYVVMNSNTQLPWYYRLSATWGAHEGSLLLWVLIQAGWTLSLAIFSPGIPQKSIAHVLSIMGMITAGLLLFIIMTSNPFLRTLPFFPVDGNDLNPFLQDVGLIFHPPILYMGYVGFSVAFSFAIASLMIGNFDTSWFSWSRPWTTTAWLFLTLGITLGSWWAYYELGWGGWWFWDPVENASLMPWLAGTALMHSLIVTEKRGTFQIWTILLAISTFSLSLLGTFLVRSGILISVHTFASDPSRGMFILLFLVCVIGGSLLLFALKVKKVRVQGNFELISRESMLLGNNVLFIAALVVVLVGTLLPLVHKQIGLGSLSVGAPFFNILFAWLMIPFSFFLGIAPIVRWKRDRLSRLIKPVLIAGLISLIFGALVIFFFLEHHTSMVYAGLVMVFWVVILHFFGLYERIIHCQNFIKGINRLKSTYWAMMFAHIGLAITVIGIVIVENYSIERDVKLALGERFQIRDYEFYFQKLRNKDGPNYEGYIADFEVSQRGRYINTLQAEKRFYTTSHLVTTEVAIDVGIMRDLYIAMGDRLDEKHWAVRVHYKPFIRWIWIGSLFMVLGGLISVFGRRKHCCKLAETGSW</sequence>
<dbReference type="STRING" id="1179155.CF67_04162"/>
<evidence type="ECO:0000259" key="11">
    <source>
        <dbReference type="Pfam" id="PF01578"/>
    </source>
</evidence>
<dbReference type="NCBIfam" id="NF007691">
    <property type="entry name" value="PRK10369.1"/>
    <property type="match status" value="1"/>
</dbReference>
<reference evidence="13 14" key="1">
    <citation type="submission" date="2014-03" db="EMBL/GenBank/DDBJ databases">
        <title>Selection and divergence in the genomes of co-occurring obligate luminous symbionts with specific hosts.</title>
        <authorList>
            <person name="Hendry T.A."/>
            <person name="de Wet J.R."/>
            <person name="Dunlap P.V."/>
        </authorList>
    </citation>
    <scope>NUCLEOTIDE SEQUENCE [LARGE SCALE GENOMIC DNA]</scope>
    <source>
        <strain evidence="13 14">Ppalp.1</strain>
    </source>
</reference>
<feature type="transmembrane region" description="Helical" evidence="10">
    <location>
        <begin position="6"/>
        <end position="29"/>
    </location>
</feature>
<evidence type="ECO:0000256" key="5">
    <source>
        <dbReference type="ARBA" id="ARBA00022692"/>
    </source>
</evidence>
<keyword evidence="4" id="KW-0997">Cell inner membrane</keyword>
<dbReference type="EMBL" id="JGVK01000027">
    <property type="protein sequence ID" value="KEY91156.1"/>
    <property type="molecule type" value="Genomic_DNA"/>
</dbReference>
<dbReference type="InterPro" id="IPR032523">
    <property type="entry name" value="CcmF_C"/>
</dbReference>
<feature type="transmembrane region" description="Helical" evidence="10">
    <location>
        <begin position="426"/>
        <end position="445"/>
    </location>
</feature>
<feature type="transmembrane region" description="Helical" evidence="10">
    <location>
        <begin position="616"/>
        <end position="636"/>
    </location>
</feature>
<dbReference type="GO" id="GO:0017004">
    <property type="term" value="P:cytochrome complex assembly"/>
    <property type="evidence" value="ECO:0007669"/>
    <property type="project" value="UniProtKB-KW"/>
</dbReference>
<feature type="transmembrane region" description="Helical" evidence="10">
    <location>
        <begin position="451"/>
        <end position="471"/>
    </location>
</feature>
<dbReference type="PRINTS" id="PR01410">
    <property type="entry name" value="CCBIOGENESIS"/>
</dbReference>
<dbReference type="PANTHER" id="PTHR43653">
    <property type="entry name" value="CYTOCHROME C ASSEMBLY PROTEIN-RELATED"/>
    <property type="match status" value="1"/>
</dbReference>
<evidence type="ECO:0000256" key="9">
    <source>
        <dbReference type="ARBA" id="ARBA00037230"/>
    </source>
</evidence>
<feature type="transmembrane region" description="Helical" evidence="10">
    <location>
        <begin position="394"/>
        <end position="414"/>
    </location>
</feature>
<keyword evidence="6" id="KW-0201">Cytochrome c-type biogenesis</keyword>
<gene>
    <name evidence="13" type="primary">ccmF</name>
    <name evidence="13" type="ORF">CF67_04162</name>
</gene>
<evidence type="ECO:0000256" key="2">
    <source>
        <dbReference type="ARBA" id="ARBA00009186"/>
    </source>
</evidence>
<keyword evidence="7 10" id="KW-1133">Transmembrane helix</keyword>
<evidence type="ECO:0000256" key="6">
    <source>
        <dbReference type="ARBA" id="ARBA00022748"/>
    </source>
</evidence>
<comment type="similarity">
    <text evidence="2">Belongs to the CcmF/CycK/Ccl1/NrfE/CcsA family.</text>
</comment>
<dbReference type="AlphaFoldDB" id="A0A084CMX7"/>
<name>A0A084CMX7_9GAMM</name>